<dbReference type="Proteomes" id="UP000567179">
    <property type="component" value="Unassembled WGS sequence"/>
</dbReference>
<sequence length="204" mass="22245">MWKERGSVVDYWSNLLSSPTDRLRAHPWVLVDLMSTCALTFLALLTARPVRRKGGHSCAILIHLPGRSLTTKFGFLAYTDVESPDSGGAEAGNQMEGIGPLFVLIRLQLAAGGLSAFLALLNVKPSQVPRSVQAPGPWTLDDVIATPDFELAWAWELFKVATMIASILVVDILNYLWAAASPTYKHDGELTSSVSGNRYRYPSG</sequence>
<dbReference type="EMBL" id="JAACJJ010000057">
    <property type="protein sequence ID" value="KAF5310883.1"/>
    <property type="molecule type" value="Genomic_DNA"/>
</dbReference>
<gene>
    <name evidence="1" type="ORF">D9619_008218</name>
</gene>
<name>A0A8H5AUP6_9AGAR</name>
<organism evidence="1 2">
    <name type="scientific">Psilocybe cf. subviscida</name>
    <dbReference type="NCBI Taxonomy" id="2480587"/>
    <lineage>
        <taxon>Eukaryota</taxon>
        <taxon>Fungi</taxon>
        <taxon>Dikarya</taxon>
        <taxon>Basidiomycota</taxon>
        <taxon>Agaricomycotina</taxon>
        <taxon>Agaricomycetes</taxon>
        <taxon>Agaricomycetidae</taxon>
        <taxon>Agaricales</taxon>
        <taxon>Agaricineae</taxon>
        <taxon>Strophariaceae</taxon>
        <taxon>Psilocybe</taxon>
    </lineage>
</organism>
<evidence type="ECO:0000313" key="1">
    <source>
        <dbReference type="EMBL" id="KAF5310883.1"/>
    </source>
</evidence>
<comment type="caution">
    <text evidence="1">The sequence shown here is derived from an EMBL/GenBank/DDBJ whole genome shotgun (WGS) entry which is preliminary data.</text>
</comment>
<dbReference type="AlphaFoldDB" id="A0A8H5AUP6"/>
<accession>A0A8H5AUP6</accession>
<keyword evidence="2" id="KW-1185">Reference proteome</keyword>
<reference evidence="1 2" key="1">
    <citation type="journal article" date="2020" name="ISME J.">
        <title>Uncovering the hidden diversity of litter-decomposition mechanisms in mushroom-forming fungi.</title>
        <authorList>
            <person name="Floudas D."/>
            <person name="Bentzer J."/>
            <person name="Ahren D."/>
            <person name="Johansson T."/>
            <person name="Persson P."/>
            <person name="Tunlid A."/>
        </authorList>
    </citation>
    <scope>NUCLEOTIDE SEQUENCE [LARGE SCALE GENOMIC DNA]</scope>
    <source>
        <strain evidence="1 2">CBS 101986</strain>
    </source>
</reference>
<protein>
    <submittedName>
        <fullName evidence="1">Uncharacterized protein</fullName>
    </submittedName>
</protein>
<evidence type="ECO:0000313" key="2">
    <source>
        <dbReference type="Proteomes" id="UP000567179"/>
    </source>
</evidence>
<proteinExistence type="predicted"/>